<dbReference type="PANTHER" id="PTHR11040">
    <property type="entry name" value="ZINC/IRON TRANSPORTER"/>
    <property type="match status" value="1"/>
</dbReference>
<keyword evidence="9 13" id="KW-1133">Transmembrane helix</keyword>
<dbReference type="HAMAP" id="MF_00548">
    <property type="entry name" value="ZupT"/>
    <property type="match status" value="1"/>
</dbReference>
<dbReference type="InterPro" id="IPR023498">
    <property type="entry name" value="Zn_transptr_ZupT"/>
</dbReference>
<feature type="transmembrane region" description="Helical" evidence="13">
    <location>
        <begin position="34"/>
        <end position="52"/>
    </location>
</feature>
<evidence type="ECO:0000256" key="5">
    <source>
        <dbReference type="ARBA" id="ARBA00022692"/>
    </source>
</evidence>
<keyword evidence="6" id="KW-0479">Metal-binding</keyword>
<feature type="binding site" description="M2 metal binding site" evidence="13">
    <location>
        <position position="134"/>
    </location>
    <ligand>
        <name>Fe(2+)</name>
        <dbReference type="ChEBI" id="CHEBI:29033"/>
    </ligand>
</feature>
<evidence type="ECO:0000313" key="15">
    <source>
        <dbReference type="Proteomes" id="UP001501586"/>
    </source>
</evidence>
<name>A0ABP8EJI1_9MICO</name>
<keyword evidence="3 13" id="KW-0813">Transport</keyword>
<dbReference type="Pfam" id="PF02535">
    <property type="entry name" value="Zip"/>
    <property type="match status" value="1"/>
</dbReference>
<keyword evidence="4 13" id="KW-1003">Cell membrane</keyword>
<comment type="subcellular location">
    <subcellularLocation>
        <location evidence="1 13">Cell membrane</location>
        <topology evidence="1 13">Multi-pass membrane protein</topology>
    </subcellularLocation>
</comment>
<keyword evidence="7 13" id="KW-0862">Zinc</keyword>
<feature type="transmembrane region" description="Helical" evidence="13">
    <location>
        <begin position="115"/>
        <end position="133"/>
    </location>
</feature>
<feature type="binding site" description="M2 metal binding site" evidence="13">
    <location>
        <position position="163"/>
    </location>
    <ligand>
        <name>Fe(2+)</name>
        <dbReference type="ChEBI" id="CHEBI:29033"/>
    </ligand>
</feature>
<feature type="binding site" description="M2 metal binding site" evidence="13">
    <location>
        <position position="192"/>
    </location>
    <ligand>
        <name>Fe(2+)</name>
        <dbReference type="ChEBI" id="CHEBI:29033"/>
    </ligand>
</feature>
<evidence type="ECO:0000256" key="12">
    <source>
        <dbReference type="ARBA" id="ARBA00023136"/>
    </source>
</evidence>
<dbReference type="NCBIfam" id="NF003243">
    <property type="entry name" value="PRK04201.1"/>
    <property type="match status" value="1"/>
</dbReference>
<evidence type="ECO:0000256" key="2">
    <source>
        <dbReference type="ARBA" id="ARBA00009703"/>
    </source>
</evidence>
<evidence type="ECO:0000256" key="3">
    <source>
        <dbReference type="ARBA" id="ARBA00022448"/>
    </source>
</evidence>
<reference evidence="15" key="1">
    <citation type="journal article" date="2019" name="Int. J. Syst. Evol. Microbiol.">
        <title>The Global Catalogue of Microorganisms (GCM) 10K type strain sequencing project: providing services to taxonomists for standard genome sequencing and annotation.</title>
        <authorList>
            <consortium name="The Broad Institute Genomics Platform"/>
            <consortium name="The Broad Institute Genome Sequencing Center for Infectious Disease"/>
            <person name="Wu L."/>
            <person name="Ma J."/>
        </authorList>
    </citation>
    <scope>NUCLEOTIDE SEQUENCE [LARGE SCALE GENOMIC DNA]</scope>
    <source>
        <strain evidence="15">JCM 17458</strain>
    </source>
</reference>
<keyword evidence="10" id="KW-0408">Iron</keyword>
<feature type="binding site" description="M1 metal binding site" evidence="13">
    <location>
        <position position="163"/>
    </location>
    <ligand>
        <name>Zn(2+)</name>
        <dbReference type="ChEBI" id="CHEBI:29105"/>
    </ligand>
</feature>
<feature type="binding site" description="M2 metal binding site" evidence="13">
    <location>
        <position position="160"/>
    </location>
    <ligand>
        <name>Fe(2+)</name>
        <dbReference type="ChEBI" id="CHEBI:29033"/>
    </ligand>
</feature>
<feature type="binding site" description="M2 metal binding site" evidence="13">
    <location>
        <position position="131"/>
    </location>
    <ligand>
        <name>Fe(2+)</name>
        <dbReference type="ChEBI" id="CHEBI:29033"/>
    </ligand>
</feature>
<feature type="transmembrane region" description="Helical" evidence="13">
    <location>
        <begin position="148"/>
        <end position="169"/>
    </location>
</feature>
<keyword evidence="5 13" id="KW-0812">Transmembrane</keyword>
<dbReference type="RefSeq" id="WP_236864227.1">
    <property type="nucleotide sequence ID" value="NZ_BAABAZ010000005.1"/>
</dbReference>
<dbReference type="EMBL" id="BAABAZ010000005">
    <property type="protein sequence ID" value="GAA4284113.1"/>
    <property type="molecule type" value="Genomic_DNA"/>
</dbReference>
<evidence type="ECO:0000256" key="11">
    <source>
        <dbReference type="ARBA" id="ARBA00023065"/>
    </source>
</evidence>
<feature type="transmembrane region" description="Helical" evidence="13">
    <location>
        <begin position="244"/>
        <end position="262"/>
    </location>
</feature>
<evidence type="ECO:0000256" key="6">
    <source>
        <dbReference type="ARBA" id="ARBA00022723"/>
    </source>
</evidence>
<accession>A0ABP8EJI1</accession>
<organism evidence="14 15">
    <name type="scientific">Brevibacterium daeguense</name>
    <dbReference type="NCBI Taxonomy" id="909936"/>
    <lineage>
        <taxon>Bacteria</taxon>
        <taxon>Bacillati</taxon>
        <taxon>Actinomycetota</taxon>
        <taxon>Actinomycetes</taxon>
        <taxon>Micrococcales</taxon>
        <taxon>Brevibacteriaceae</taxon>
        <taxon>Brevibacterium</taxon>
    </lineage>
</organism>
<feature type="transmembrane region" description="Helical" evidence="13">
    <location>
        <begin position="181"/>
        <end position="203"/>
    </location>
</feature>
<proteinExistence type="inferred from homology"/>
<dbReference type="PANTHER" id="PTHR11040:SF205">
    <property type="entry name" value="ZINC TRANSPORTER ZUPT"/>
    <property type="match status" value="1"/>
</dbReference>
<evidence type="ECO:0000256" key="1">
    <source>
        <dbReference type="ARBA" id="ARBA00004651"/>
    </source>
</evidence>
<keyword evidence="11 13" id="KW-0406">Ion transport</keyword>
<keyword evidence="15" id="KW-1185">Reference proteome</keyword>
<dbReference type="InterPro" id="IPR003689">
    <property type="entry name" value="ZIP"/>
</dbReference>
<evidence type="ECO:0000256" key="4">
    <source>
        <dbReference type="ARBA" id="ARBA00022475"/>
    </source>
</evidence>
<feature type="transmembrane region" description="Helical" evidence="13">
    <location>
        <begin position="72"/>
        <end position="94"/>
    </location>
</feature>
<evidence type="ECO:0000256" key="9">
    <source>
        <dbReference type="ARBA" id="ARBA00022989"/>
    </source>
</evidence>
<feature type="transmembrane region" description="Helical" evidence="13">
    <location>
        <begin position="6"/>
        <end position="27"/>
    </location>
</feature>
<feature type="binding site" description="M1 metal binding site" evidence="13">
    <location>
        <position position="134"/>
    </location>
    <ligand>
        <name>Zn(2+)</name>
        <dbReference type="ChEBI" id="CHEBI:29105"/>
    </ligand>
</feature>
<evidence type="ECO:0000256" key="10">
    <source>
        <dbReference type="ARBA" id="ARBA00023004"/>
    </source>
</evidence>
<evidence type="ECO:0000256" key="7">
    <source>
        <dbReference type="ARBA" id="ARBA00022833"/>
    </source>
</evidence>
<sequence>MESILIAFSFTVLAGLATGVGGLLAIFGGTSRQVLSAALGFSAGVMVYVSMIEILPKAVGSLLEERSESTSHWLAAAGFFAGIALIAIIDRFVPESVNPHEPTSTVDEEKRREHALLRMGTFTALALALHNFPEGFATFLAALDDPRVAIPIVVAIAIHNVPEGIAVAVPVYHATGSRMKALGYSTLSGLAEPAGALIGFAILQPFITPTLFGIVFAAVAGIMVFISFDELLPTAEKYGYHHHSVYGLVAGMAVMAVSLLIMM</sequence>
<keyword evidence="12 13" id="KW-0472">Membrane</keyword>
<comment type="function">
    <text evidence="13">Mediates zinc uptake. May also transport other divalent cations.</text>
</comment>
<gene>
    <name evidence="13 14" type="primary">zupT</name>
    <name evidence="14" type="ORF">GCM10022261_16440</name>
</gene>
<evidence type="ECO:0000256" key="8">
    <source>
        <dbReference type="ARBA" id="ARBA00022906"/>
    </source>
</evidence>
<feature type="binding site" description="M1 metal binding site" evidence="13">
    <location>
        <position position="159"/>
    </location>
    <ligand>
        <name>Zn(2+)</name>
        <dbReference type="ChEBI" id="CHEBI:29105"/>
    </ligand>
</feature>
<evidence type="ECO:0000256" key="13">
    <source>
        <dbReference type="HAMAP-Rule" id="MF_00548"/>
    </source>
</evidence>
<comment type="similarity">
    <text evidence="2 13">Belongs to the ZIP transporter (TC 2.A.5) family. ZupT subfamily.</text>
</comment>
<comment type="caution">
    <text evidence="14">The sequence shown here is derived from an EMBL/GenBank/DDBJ whole genome shotgun (WGS) entry which is preliminary data.</text>
</comment>
<comment type="catalytic activity">
    <reaction evidence="13">
        <text>Zn(2+)(in) = Zn(2+)(out)</text>
        <dbReference type="Rhea" id="RHEA:29351"/>
        <dbReference type="ChEBI" id="CHEBI:29105"/>
    </reaction>
</comment>
<protein>
    <recommendedName>
        <fullName evidence="13">Zinc transporter ZupT</fullName>
    </recommendedName>
</protein>
<feature type="transmembrane region" description="Helical" evidence="13">
    <location>
        <begin position="209"/>
        <end position="232"/>
    </location>
</feature>
<dbReference type="Proteomes" id="UP001501586">
    <property type="component" value="Unassembled WGS sequence"/>
</dbReference>
<keyword evidence="8 13" id="KW-0864">Zinc transport</keyword>
<evidence type="ECO:0000313" key="14">
    <source>
        <dbReference type="EMBL" id="GAA4284113.1"/>
    </source>
</evidence>